<evidence type="ECO:0000256" key="3">
    <source>
        <dbReference type="ARBA" id="ARBA00022741"/>
    </source>
</evidence>
<evidence type="ECO:0000256" key="2">
    <source>
        <dbReference type="ARBA" id="ARBA00022553"/>
    </source>
</evidence>
<evidence type="ECO:0000313" key="10">
    <source>
        <dbReference type="Proteomes" id="UP000594205"/>
    </source>
</evidence>
<evidence type="ECO:0000256" key="5">
    <source>
        <dbReference type="ARBA" id="ARBA00023016"/>
    </source>
</evidence>
<keyword evidence="3" id="KW-0547">Nucleotide-binding</keyword>
<dbReference type="Gene3D" id="3.90.640.10">
    <property type="entry name" value="Actin, Chain A, domain 4"/>
    <property type="match status" value="1"/>
</dbReference>
<dbReference type="RefSeq" id="WP_194038882.1">
    <property type="nucleotide sequence ID" value="NZ_CP063373.1"/>
</dbReference>
<accession>A0A7M2SEW2</accession>
<dbReference type="Gene3D" id="2.60.34.10">
    <property type="entry name" value="Substrate Binding Domain Of DNAk, Chain A, domain 1"/>
    <property type="match status" value="1"/>
</dbReference>
<keyword evidence="4" id="KW-0067">ATP-binding</keyword>
<organism evidence="9 10">
    <name type="scientific">Streptomyces ferrugineus</name>
    <dbReference type="NCBI Taxonomy" id="1413221"/>
    <lineage>
        <taxon>Bacteria</taxon>
        <taxon>Bacillati</taxon>
        <taxon>Actinomycetota</taxon>
        <taxon>Actinomycetes</taxon>
        <taxon>Kitasatosporales</taxon>
        <taxon>Streptomycetaceae</taxon>
        <taxon>Streptomyces</taxon>
    </lineage>
</organism>
<evidence type="ECO:0000256" key="8">
    <source>
        <dbReference type="SAM" id="MobiDB-lite"/>
    </source>
</evidence>
<keyword evidence="5" id="KW-0346">Stress response</keyword>
<keyword evidence="2" id="KW-0597">Phosphoprotein</keyword>
<comment type="similarity">
    <text evidence="1">Belongs to the heat shock protein 70 family.</text>
</comment>
<gene>
    <name evidence="9" type="ORF">IM697_28025</name>
</gene>
<dbReference type="AlphaFoldDB" id="A0A7M2SEW2"/>
<dbReference type="Gene3D" id="3.30.420.40">
    <property type="match status" value="2"/>
</dbReference>
<evidence type="ECO:0000256" key="1">
    <source>
        <dbReference type="ARBA" id="ARBA00007381"/>
    </source>
</evidence>
<dbReference type="InterPro" id="IPR018181">
    <property type="entry name" value="Heat_shock_70_CS"/>
</dbReference>
<dbReference type="SUPFAM" id="SSF53067">
    <property type="entry name" value="Actin-like ATPase domain"/>
    <property type="match status" value="2"/>
</dbReference>
<keyword evidence="7" id="KW-0175">Coiled coil</keyword>
<reference evidence="9 10" key="1">
    <citation type="submission" date="2020-10" db="EMBL/GenBank/DDBJ databases">
        <title>Streptomyces ferrugineus complate genome analysis.</title>
        <authorList>
            <person name="Anwar N."/>
        </authorList>
    </citation>
    <scope>NUCLEOTIDE SEQUENCE [LARGE SCALE GENOMIC DNA]</scope>
    <source>
        <strain evidence="9 10">CCTCC AA2014009</strain>
    </source>
</reference>
<dbReference type="KEGG" id="sfeu:IM697_28025"/>
<feature type="compositionally biased region" description="Basic and acidic residues" evidence="8">
    <location>
        <begin position="721"/>
        <end position="733"/>
    </location>
</feature>
<feature type="region of interest" description="Disordered" evidence="8">
    <location>
        <begin position="717"/>
        <end position="738"/>
    </location>
</feature>
<dbReference type="PANTHER" id="PTHR19375">
    <property type="entry name" value="HEAT SHOCK PROTEIN 70KDA"/>
    <property type="match status" value="1"/>
</dbReference>
<dbReference type="InterPro" id="IPR013126">
    <property type="entry name" value="Hsp_70_fam"/>
</dbReference>
<feature type="coiled-coil region" evidence="7">
    <location>
        <begin position="613"/>
        <end position="640"/>
    </location>
</feature>
<name>A0A7M2SEW2_9ACTN</name>
<protein>
    <submittedName>
        <fullName evidence="9">Hsp70 family protein</fullName>
    </submittedName>
</protein>
<evidence type="ECO:0000313" key="9">
    <source>
        <dbReference type="EMBL" id="QOV34008.1"/>
    </source>
</evidence>
<evidence type="ECO:0000256" key="6">
    <source>
        <dbReference type="ARBA" id="ARBA00023186"/>
    </source>
</evidence>
<keyword evidence="10" id="KW-1185">Reference proteome</keyword>
<dbReference type="PROSITE" id="PS00297">
    <property type="entry name" value="HSP70_1"/>
    <property type="match status" value="1"/>
</dbReference>
<dbReference type="GO" id="GO:0005524">
    <property type="term" value="F:ATP binding"/>
    <property type="evidence" value="ECO:0007669"/>
    <property type="project" value="UniProtKB-KW"/>
</dbReference>
<keyword evidence="6" id="KW-0143">Chaperone</keyword>
<dbReference type="EMBL" id="CP063373">
    <property type="protein sequence ID" value="QOV34008.1"/>
    <property type="molecule type" value="Genomic_DNA"/>
</dbReference>
<evidence type="ECO:0000256" key="4">
    <source>
        <dbReference type="ARBA" id="ARBA00022840"/>
    </source>
</evidence>
<dbReference type="GO" id="GO:0140662">
    <property type="term" value="F:ATP-dependent protein folding chaperone"/>
    <property type="evidence" value="ECO:0007669"/>
    <property type="project" value="InterPro"/>
</dbReference>
<dbReference type="SUPFAM" id="SSF100920">
    <property type="entry name" value="Heat shock protein 70kD (HSP70), peptide-binding domain"/>
    <property type="match status" value="1"/>
</dbReference>
<evidence type="ECO:0000256" key="7">
    <source>
        <dbReference type="SAM" id="Coils"/>
    </source>
</evidence>
<dbReference type="InterPro" id="IPR029047">
    <property type="entry name" value="HSP70_peptide-bd_sf"/>
</dbReference>
<proteinExistence type="inferred from homology"/>
<dbReference type="PRINTS" id="PR00301">
    <property type="entry name" value="HEATSHOCK70"/>
</dbReference>
<sequence length="833" mass="90826">MRETIDFGIDLGTTNSAIAVAEDDGVRIIKNNDGWDCTPSAVWIPKEGVIHVGRRARERTESDPKNAYAEFKLEMGAAGAERLFERTGLSLSPEELSAEVLKSLRQDAAHEYGYQPEAAVITVPASFALNQNSATGSAAALAGLGEHCPLVQEPTAAAIAYGVQDASESAHWMVFDLGGGTFDAAVMSKRDGELQLIQHAGDPYLGGKLIDWALVDDLLAPAVRRDLGLADFSRDNRDRWLKNFAKLKLEAENAKIALSRAASVEISVDLDDGSGGTELFEYTLTRGALDDLALPHYTRAIRLCRKALADSSLRPDHIDRLLLVGGATLSPGLRELLADPVEGPGIPLDHSQDPTTVVARGAAVFASTVRLPKQPRKAAPGEFAIELHYPAQSVDTTGIPVSGKVSSGSAVDWTRYTVTLSNPDGRPPFRGPRTELGADGTFYTEVAIDADTRSRFTVELSDNSGTRRTLAGDTFSITHATVLPGDAVLTGTLGIGKADGTFDPLLRKGATLPAQVTKPYRTTIPLRRTEPDAVIRIPLLEGERRRADRNTRVGLIEIRPRDIRIDLPSQSEVEVTFEIQASNREVLVTADIPLLQQQFEATINRSELLAPEHAELVDRLHDLEQRARLLQDQAEDVHSEPARTRLEDLTDQQAIPQLRKEVDAAAVDTGAAVTSDRRIRDVEAQLDDIEEAIEIPGLQRELWDLLSACEDVIEQVGGSPSDRRELQSMRDRASSLGDDASPADLRRLIKRAGQFHVELLRRTDQWEYVVFHALVEMRDDMFSRAQADAAILEGRRAVAAGDRRALAGVNERLRRLLPPGVADEAERLSGGIN</sequence>
<dbReference type="InterPro" id="IPR043129">
    <property type="entry name" value="ATPase_NBD"/>
</dbReference>
<dbReference type="Pfam" id="PF00012">
    <property type="entry name" value="HSP70"/>
    <property type="match status" value="1"/>
</dbReference>
<dbReference type="Proteomes" id="UP000594205">
    <property type="component" value="Chromosome"/>
</dbReference>
<dbReference type="CDD" id="cd24029">
    <property type="entry name" value="ASKHA_NBD_HSP70_DnaK_HscA_HscC"/>
    <property type="match status" value="1"/>
</dbReference>